<keyword evidence="6 10" id="KW-0805">Transcription regulation</keyword>
<dbReference type="GO" id="GO:0141221">
    <property type="term" value="F:histone deacetylase activity, hydrolytic mechanism"/>
    <property type="evidence" value="ECO:0007669"/>
    <property type="project" value="UniProtKB-EC"/>
</dbReference>
<dbReference type="SUPFAM" id="SSF52768">
    <property type="entry name" value="Arginase/deacetylase"/>
    <property type="match status" value="1"/>
</dbReference>
<dbReference type="PANTHER" id="PTHR10625:SF10">
    <property type="entry name" value="HISTONE DEACETYLASE HDAC1"/>
    <property type="match status" value="1"/>
</dbReference>
<feature type="binding site" evidence="13">
    <location>
        <position position="257"/>
    </location>
    <ligand>
        <name>a divalent metal cation</name>
        <dbReference type="ChEBI" id="CHEBI:60240"/>
    </ligand>
</feature>
<keyword evidence="8 10" id="KW-0539">Nucleus</keyword>
<keyword evidence="7 10" id="KW-0804">Transcription</keyword>
<dbReference type="EMBL" id="MNPJ01000016">
    <property type="protein sequence ID" value="OQS54871.1"/>
    <property type="molecule type" value="Genomic_DNA"/>
</dbReference>
<evidence type="ECO:0000256" key="10">
    <source>
        <dbReference type="PIRNR" id="PIRNR037913"/>
    </source>
</evidence>
<evidence type="ECO:0000256" key="5">
    <source>
        <dbReference type="ARBA" id="ARBA00022853"/>
    </source>
</evidence>
<feature type="active site" description="Proton acceptor" evidence="11">
    <location>
        <position position="134"/>
    </location>
</feature>
<evidence type="ECO:0000259" key="14">
    <source>
        <dbReference type="Pfam" id="PF00850"/>
    </source>
</evidence>
<dbReference type="EC" id="3.5.1.98" evidence="2 10"/>
<comment type="subcellular location">
    <subcellularLocation>
        <location evidence="1 10">Nucleus</location>
    </subcellularLocation>
</comment>
<dbReference type="Proteomes" id="UP000192758">
    <property type="component" value="Unassembled WGS sequence"/>
</dbReference>
<evidence type="ECO:0000256" key="4">
    <source>
        <dbReference type="ARBA" id="ARBA00022801"/>
    </source>
</evidence>
<dbReference type="GO" id="GO:0032221">
    <property type="term" value="C:Rpd3S complex"/>
    <property type="evidence" value="ECO:0007669"/>
    <property type="project" value="UniProtKB-ARBA"/>
</dbReference>
<evidence type="ECO:0000256" key="7">
    <source>
        <dbReference type="ARBA" id="ARBA00023163"/>
    </source>
</evidence>
<feature type="binding site" evidence="12">
    <location>
        <position position="142"/>
    </location>
    <ligand>
        <name>substrate</name>
    </ligand>
</feature>
<gene>
    <name evidence="15" type="primary">HDAC1</name>
    <name evidence="15" type="ORF">EHP00_224</name>
</gene>
<comment type="caution">
    <text evidence="15">The sequence shown here is derived from an EMBL/GenBank/DDBJ whole genome shotgun (WGS) entry which is preliminary data.</text>
</comment>
<dbReference type="GO" id="GO:0040029">
    <property type="term" value="P:epigenetic regulation of gene expression"/>
    <property type="evidence" value="ECO:0007669"/>
    <property type="project" value="TreeGrafter"/>
</dbReference>
<evidence type="ECO:0000256" key="3">
    <source>
        <dbReference type="ARBA" id="ARBA00022491"/>
    </source>
</evidence>
<proteinExistence type="inferred from homology"/>
<organism evidence="15 16">
    <name type="scientific">Ecytonucleospora hepatopenaei</name>
    <dbReference type="NCBI Taxonomy" id="646526"/>
    <lineage>
        <taxon>Eukaryota</taxon>
        <taxon>Fungi</taxon>
        <taxon>Fungi incertae sedis</taxon>
        <taxon>Microsporidia</taxon>
        <taxon>Enterocytozoonidae</taxon>
        <taxon>Ecytonucleospora</taxon>
    </lineage>
</organism>
<feature type="binding site" evidence="13">
    <location>
        <position position="171"/>
    </location>
    <ligand>
        <name>a divalent metal cation</name>
        <dbReference type="ChEBI" id="CHEBI:60240"/>
    </ligand>
</feature>
<dbReference type="Pfam" id="PF00850">
    <property type="entry name" value="Hist_deacetyl"/>
    <property type="match status" value="1"/>
</dbReference>
<evidence type="ECO:0000256" key="9">
    <source>
        <dbReference type="ARBA" id="ARBA00061569"/>
    </source>
</evidence>
<evidence type="ECO:0000256" key="2">
    <source>
        <dbReference type="ARBA" id="ARBA00012111"/>
    </source>
</evidence>
<keyword evidence="16" id="KW-1185">Reference proteome</keyword>
<accession>A0A1W0E6J5</accession>
<comment type="similarity">
    <text evidence="9 10">Belongs to the histone deacetylase family. HD Type 1 subfamily.</text>
</comment>
<dbReference type="CDD" id="cd09991">
    <property type="entry name" value="HDAC_classI"/>
    <property type="match status" value="1"/>
</dbReference>
<dbReference type="Gene3D" id="3.40.800.20">
    <property type="entry name" value="Histone deacetylase domain"/>
    <property type="match status" value="1"/>
</dbReference>
<evidence type="ECO:0000313" key="15">
    <source>
        <dbReference type="EMBL" id="OQS54871.1"/>
    </source>
</evidence>
<dbReference type="InterPro" id="IPR023696">
    <property type="entry name" value="Ureohydrolase_dom_sf"/>
</dbReference>
<comment type="catalytic activity">
    <reaction evidence="10">
        <text>N(6)-acetyl-L-lysyl-[histone] + H2O = L-lysyl-[histone] + acetate</text>
        <dbReference type="Rhea" id="RHEA:58196"/>
        <dbReference type="Rhea" id="RHEA-COMP:9845"/>
        <dbReference type="Rhea" id="RHEA-COMP:11338"/>
        <dbReference type="ChEBI" id="CHEBI:15377"/>
        <dbReference type="ChEBI" id="CHEBI:29969"/>
        <dbReference type="ChEBI" id="CHEBI:30089"/>
        <dbReference type="ChEBI" id="CHEBI:61930"/>
        <dbReference type="EC" id="3.5.1.98"/>
    </reaction>
</comment>
<dbReference type="VEuPathDB" id="MicrosporidiaDB:EHP00_224"/>
<keyword evidence="3" id="KW-0678">Repressor</keyword>
<dbReference type="InterPro" id="IPR037138">
    <property type="entry name" value="His_deacetylse_dom_sf"/>
</dbReference>
<evidence type="ECO:0000256" key="6">
    <source>
        <dbReference type="ARBA" id="ARBA00023015"/>
    </source>
</evidence>
<feature type="domain" description="Histone deacetylase" evidence="14">
    <location>
        <begin position="21"/>
        <end position="308"/>
    </location>
</feature>
<dbReference type="InterPro" id="IPR023801">
    <property type="entry name" value="His_deacetylse_dom"/>
</dbReference>
<protein>
    <recommendedName>
        <fullName evidence="2 10">Histone deacetylase</fullName>
        <ecNumber evidence="2 10">3.5.1.98</ecNumber>
    </recommendedName>
</protein>
<reference evidence="15 16" key="1">
    <citation type="journal article" date="2017" name="Environ. Microbiol.">
        <title>Decay of the glycolytic pathway and adaptation to intranuclear parasitism within Enterocytozoonidae microsporidia.</title>
        <authorList>
            <person name="Wiredu Boakye D."/>
            <person name="Jaroenlak P."/>
            <person name="Prachumwat A."/>
            <person name="Williams T.A."/>
            <person name="Bateman K.S."/>
            <person name="Itsathitphaisarn O."/>
            <person name="Sritunyalucksana K."/>
            <person name="Paszkiewicz K.H."/>
            <person name="Moore K.A."/>
            <person name="Stentiford G.D."/>
            <person name="Williams B.A."/>
        </authorList>
    </citation>
    <scope>NUCLEOTIDE SEQUENCE [LARGE SCALE GENOMIC DNA]</scope>
    <source>
        <strain evidence="15 16">TH1</strain>
    </source>
</reference>
<keyword evidence="4 10" id="KW-0378">Hydrolase</keyword>
<dbReference type="AlphaFoldDB" id="A0A1W0E6J5"/>
<dbReference type="FunFam" id="3.40.800.20:FF:000001">
    <property type="entry name" value="Histone deacetylase"/>
    <property type="match status" value="1"/>
</dbReference>
<evidence type="ECO:0000256" key="11">
    <source>
        <dbReference type="PIRSR" id="PIRSR037913-1"/>
    </source>
</evidence>
<dbReference type="InterPro" id="IPR000286">
    <property type="entry name" value="HDACs"/>
</dbReference>
<feature type="binding site" evidence="12">
    <location>
        <position position="296"/>
    </location>
    <ligand>
        <name>substrate</name>
    </ligand>
</feature>
<evidence type="ECO:0000256" key="13">
    <source>
        <dbReference type="PIRSR" id="PIRSR037913-3"/>
    </source>
</evidence>
<dbReference type="PRINTS" id="PR01271">
    <property type="entry name" value="HISDACETLASE"/>
</dbReference>
<dbReference type="PANTHER" id="PTHR10625">
    <property type="entry name" value="HISTONE DEACETYLASE HDAC1-RELATED"/>
    <property type="match status" value="1"/>
</dbReference>
<dbReference type="InterPro" id="IPR003084">
    <property type="entry name" value="HDAC_I/II"/>
</dbReference>
<name>A0A1W0E6J5_9MICR</name>
<evidence type="ECO:0000256" key="1">
    <source>
        <dbReference type="ARBA" id="ARBA00004123"/>
    </source>
</evidence>
<feature type="binding site" evidence="12">
    <location>
        <position position="92"/>
    </location>
    <ligand>
        <name>substrate</name>
    </ligand>
</feature>
<sequence length="411" mass="46524">MKNVLYMHDDEIANYNYSKGHPMKPLRVSMTHSLVINYNLHDHMEIAKPWKASYENLLNFHTKDYINFLSNVSGDMSEELAKDLTTFNVKDDCPVFSGLFDYCRSVAGASLMAAAKINTNEYQTVINWSGGLHHAKRSEASGFCYINDIVLCILELLKVHERVLYVDIDVHHGDGVEEAFYCSNRVMTCSFHKFGDFFPGTGRMEDKGLEKGENFAVNVPLKDGIDDDSYEQIFVPVIQKIFEKFQPSAVILQCGADCLSGDKLGCFNLTEKGHGKCVEFVKSFNIPTILLGGGGYTIENVARAWAYDTGVALGINLDSDIPYNEFMDYYIPTYKLKIPKLNIENKNTKTEIENILSNIFINLEKVCIAPSVQMNRTPSTVNFEESDDETIYKKLFEENQDTSLDDIRIVN</sequence>
<feature type="binding site" evidence="13">
    <location>
        <position position="169"/>
    </location>
    <ligand>
        <name>a divalent metal cation</name>
        <dbReference type="ChEBI" id="CHEBI:60240"/>
    </ligand>
</feature>
<dbReference type="GO" id="GO:0046872">
    <property type="term" value="F:metal ion binding"/>
    <property type="evidence" value="ECO:0007669"/>
    <property type="project" value="UniProtKB-KW"/>
</dbReference>
<evidence type="ECO:0000256" key="12">
    <source>
        <dbReference type="PIRSR" id="PIRSR037913-2"/>
    </source>
</evidence>
<evidence type="ECO:0000256" key="8">
    <source>
        <dbReference type="ARBA" id="ARBA00023242"/>
    </source>
</evidence>
<dbReference type="PRINTS" id="PR01270">
    <property type="entry name" value="HDASUPER"/>
</dbReference>
<dbReference type="PIRSF" id="PIRSF037913">
    <property type="entry name" value="His_deacetylse_1"/>
    <property type="match status" value="1"/>
</dbReference>
<dbReference type="STRING" id="646526.A0A1W0E6J5"/>
<evidence type="ECO:0000313" key="16">
    <source>
        <dbReference type="Proteomes" id="UP000192758"/>
    </source>
</evidence>
<keyword evidence="13" id="KW-0479">Metal-binding</keyword>
<dbReference type="OrthoDB" id="1918432at2759"/>
<keyword evidence="5 10" id="KW-0156">Chromatin regulator</keyword>